<dbReference type="SUPFAM" id="SSF56672">
    <property type="entry name" value="DNA/RNA polymerases"/>
    <property type="match status" value="1"/>
</dbReference>
<feature type="domain" description="Reverse transcriptase" evidence="1">
    <location>
        <begin position="377"/>
        <end position="658"/>
    </location>
</feature>
<proteinExistence type="predicted"/>
<dbReference type="GO" id="GO:0003824">
    <property type="term" value="F:catalytic activity"/>
    <property type="evidence" value="ECO:0007669"/>
    <property type="project" value="InterPro"/>
</dbReference>
<dbReference type="Gene3D" id="3.60.10.10">
    <property type="entry name" value="Endonuclease/exonuclease/phosphatase"/>
    <property type="match status" value="1"/>
</dbReference>
<dbReference type="PROSITE" id="PS50878">
    <property type="entry name" value="RT_POL"/>
    <property type="match status" value="1"/>
</dbReference>
<keyword evidence="3" id="KW-1185">Reference proteome</keyword>
<dbReference type="InterPro" id="IPR005135">
    <property type="entry name" value="Endo/exonuclease/phosphatase"/>
</dbReference>
<sequence length="971" mass="108974">MDLAADVLTIEIVNPSNASLLQFTVVYRPPNSSKADDEKLIDQLSYSASSCTRSVVLGDFNLHIDWDRRAPLNHSSASFFDFFSDCGLHQNVTSPTHNNNVLDLVLSSSAIISSVTMLPPLGSSDHNIVCFEIVDNLSNVGLLLPDFRSANYSSIDAYLSSIDWLSLFDHHTSCTDVYYRFCNAVYIALSKFVPFTVPDNNGPKIPAHIEALILQKQRLFQNSSNPLRNTLYKKVCSDIDHHMRKYLANYERRLAANTSYKKLYAYVSHKIKPSSHLPALEDALGNVFVRDADKANALTSHFSSVFSCVTSFRAPMISDKFQIPHSLCTVFFHPSDVLKILQRLRPSHTETYDGIPQIVFQKCASSLSIPLAHIFNISMLLGEVPDVWKKAIVKAIPKVHGAKLLNDFRPISLLPTPIKVMEKIVREKLLSWLNRFRLIPAEQHGFLSGASTATNLADSIFDWSLAINQGKAVDVIYVDLSKAFDKVCHAKLLRKLEAVGIRGSLLSWLTSYLHKRQMTVKVESHYSDEFCCTCGVPQGGVLSPLLFLIYTIDLPDILKTSPHVKIQMYADDIKVYGIYTPENCTEVRSALQASLANLEEWASTWDLTINLNKSSVLHLGFGETINYVVDGASLKSCRSIKDLGVLVDDRLKFSGHIDSAVTKAFSSLFLLLRNIRTNNPHILIRLYKSMRLPLKVAVVSLLLSSCCIEAKSIPRKAPAKHHAAPDSDNISNEARYENKRRSDYGDHHADVYMDKIQNKVRRLSGRSAMKKSRSLENYELTDDSASTSDTNKFINQLNRPTRAALTNSRTLDHIQAMVDQVRYKIDDARAGNKGSNSNGKLRRRTQKNDLTFNVFVVIDYSKQKEQAKDLLNSLLQNRPGNDENGRFGHGSKDVDDLSGIPMCSGAHRVFLHKKEKEGCVGSVDFANDVCADYFHCTLNHGRHSTKCRPKICEKFEAIPKKRCFKDLFICD</sequence>
<protein>
    <recommendedName>
        <fullName evidence="1">Reverse transcriptase domain-containing protein</fullName>
    </recommendedName>
</protein>
<dbReference type="Proteomes" id="UP000024635">
    <property type="component" value="Unassembled WGS sequence"/>
</dbReference>
<dbReference type="STRING" id="53326.A0A016UWI0"/>
<comment type="caution">
    <text evidence="2">The sequence shown here is derived from an EMBL/GenBank/DDBJ whole genome shotgun (WGS) entry which is preliminary data.</text>
</comment>
<accession>A0A016UWI0</accession>
<evidence type="ECO:0000313" key="2">
    <source>
        <dbReference type="EMBL" id="EYC18838.1"/>
    </source>
</evidence>
<name>A0A016UWI0_9BILA</name>
<dbReference type="CDD" id="cd01650">
    <property type="entry name" value="RT_nLTR_like"/>
    <property type="match status" value="1"/>
</dbReference>
<dbReference type="SUPFAM" id="SSF56219">
    <property type="entry name" value="DNase I-like"/>
    <property type="match status" value="1"/>
</dbReference>
<dbReference type="PANTHER" id="PTHR33395">
    <property type="entry name" value="TRANSCRIPTASE, PUTATIVE-RELATED-RELATED"/>
    <property type="match status" value="1"/>
</dbReference>
<gene>
    <name evidence="2" type="primary">Acey_s0026.g1394</name>
    <name evidence="2" type="ORF">Y032_0026g1394</name>
</gene>
<reference evidence="3" key="1">
    <citation type="journal article" date="2015" name="Nat. Genet.">
        <title>The genome and transcriptome of the zoonotic hookworm Ancylostoma ceylanicum identify infection-specific gene families.</title>
        <authorList>
            <person name="Schwarz E.M."/>
            <person name="Hu Y."/>
            <person name="Antoshechkin I."/>
            <person name="Miller M.M."/>
            <person name="Sternberg P.W."/>
            <person name="Aroian R.V."/>
        </authorList>
    </citation>
    <scope>NUCLEOTIDE SEQUENCE</scope>
    <source>
        <strain evidence="3">HY135</strain>
    </source>
</reference>
<organism evidence="2 3">
    <name type="scientific">Ancylostoma ceylanicum</name>
    <dbReference type="NCBI Taxonomy" id="53326"/>
    <lineage>
        <taxon>Eukaryota</taxon>
        <taxon>Metazoa</taxon>
        <taxon>Ecdysozoa</taxon>
        <taxon>Nematoda</taxon>
        <taxon>Chromadorea</taxon>
        <taxon>Rhabditida</taxon>
        <taxon>Rhabditina</taxon>
        <taxon>Rhabditomorpha</taxon>
        <taxon>Strongyloidea</taxon>
        <taxon>Ancylostomatidae</taxon>
        <taxon>Ancylostomatinae</taxon>
        <taxon>Ancylostoma</taxon>
    </lineage>
</organism>
<dbReference type="OrthoDB" id="411871at2759"/>
<dbReference type="Pfam" id="PF00078">
    <property type="entry name" value="RVT_1"/>
    <property type="match status" value="1"/>
</dbReference>
<dbReference type="EMBL" id="JARK01001362">
    <property type="protein sequence ID" value="EYC18838.1"/>
    <property type="molecule type" value="Genomic_DNA"/>
</dbReference>
<evidence type="ECO:0000259" key="1">
    <source>
        <dbReference type="PROSITE" id="PS50878"/>
    </source>
</evidence>
<dbReference type="PANTHER" id="PTHR33395:SF21">
    <property type="entry name" value="PERICARDIN"/>
    <property type="match status" value="1"/>
</dbReference>
<dbReference type="InterPro" id="IPR036691">
    <property type="entry name" value="Endo/exonu/phosph_ase_sf"/>
</dbReference>
<dbReference type="Pfam" id="PF14529">
    <property type="entry name" value="Exo_endo_phos_2"/>
    <property type="match status" value="1"/>
</dbReference>
<dbReference type="InterPro" id="IPR000477">
    <property type="entry name" value="RT_dom"/>
</dbReference>
<evidence type="ECO:0000313" key="3">
    <source>
        <dbReference type="Proteomes" id="UP000024635"/>
    </source>
</evidence>
<dbReference type="GO" id="GO:0007508">
    <property type="term" value="P:larval heart development"/>
    <property type="evidence" value="ECO:0007669"/>
    <property type="project" value="TreeGrafter"/>
</dbReference>
<dbReference type="GO" id="GO:0061343">
    <property type="term" value="P:cell adhesion involved in heart morphogenesis"/>
    <property type="evidence" value="ECO:0007669"/>
    <property type="project" value="TreeGrafter"/>
</dbReference>
<dbReference type="InterPro" id="IPR043502">
    <property type="entry name" value="DNA/RNA_pol_sf"/>
</dbReference>
<dbReference type="GO" id="GO:0031012">
    <property type="term" value="C:extracellular matrix"/>
    <property type="evidence" value="ECO:0007669"/>
    <property type="project" value="TreeGrafter"/>
</dbReference>
<dbReference type="AlphaFoldDB" id="A0A016UWI0"/>